<dbReference type="AlphaFoldDB" id="A0A165UIM8"/>
<dbReference type="Gene3D" id="3.30.710.10">
    <property type="entry name" value="Potassium Channel Kv1.1, Chain A"/>
    <property type="match status" value="1"/>
</dbReference>
<dbReference type="SMART" id="SM00225">
    <property type="entry name" value="BTB"/>
    <property type="match status" value="1"/>
</dbReference>
<dbReference type="InterPro" id="IPR011333">
    <property type="entry name" value="SKP1/BTB/POZ_sf"/>
</dbReference>
<dbReference type="PROSITE" id="PS50097">
    <property type="entry name" value="BTB"/>
    <property type="match status" value="1"/>
</dbReference>
<sequence>MIRYEITDAKTPFDDQDADVIVRSGDGVDFRVFRVVLMLASPVFKDTLRLPRPAKSEVKRDPEDEERDGLPVLRIQERSSVFETLLRFCYPQVEDPEVSKLEDIVDTLGAALKYDLEIIAKRMKQLLLQPKFLGTDPIYIYAIACQHRLREHAEVAARFSLRTPMLQHASKGLDLISGLEYHRLLIYHRRCADVASAVAEDLDMLSPNYIWLNCRNSTCASVPSMCPGSLSSTMNSPRKWWVDFMAKLRVELLRRPCGDTVLDTTIRKEFLNAAARCPTCKPQAGQDLAHFCKVLGFTVDNEIIDNVFLELSF</sequence>
<dbReference type="EMBL" id="KV425558">
    <property type="protein sequence ID" value="KZT28222.1"/>
    <property type="molecule type" value="Genomic_DNA"/>
</dbReference>
<dbReference type="Pfam" id="PF00651">
    <property type="entry name" value="BTB"/>
    <property type="match status" value="1"/>
</dbReference>
<dbReference type="InterPro" id="IPR000210">
    <property type="entry name" value="BTB/POZ_dom"/>
</dbReference>
<feature type="domain" description="BTB" evidence="1">
    <location>
        <begin position="18"/>
        <end position="90"/>
    </location>
</feature>
<protein>
    <recommendedName>
        <fullName evidence="1">BTB domain-containing protein</fullName>
    </recommendedName>
</protein>
<keyword evidence="3" id="KW-1185">Reference proteome</keyword>
<dbReference type="Proteomes" id="UP000076761">
    <property type="component" value="Unassembled WGS sequence"/>
</dbReference>
<accession>A0A165UIM8</accession>
<gene>
    <name evidence="2" type="ORF">NEOLEDRAFT_1154530</name>
</gene>
<dbReference type="SUPFAM" id="SSF54695">
    <property type="entry name" value="POZ domain"/>
    <property type="match status" value="1"/>
</dbReference>
<evidence type="ECO:0000313" key="3">
    <source>
        <dbReference type="Proteomes" id="UP000076761"/>
    </source>
</evidence>
<evidence type="ECO:0000259" key="1">
    <source>
        <dbReference type="PROSITE" id="PS50097"/>
    </source>
</evidence>
<reference evidence="2 3" key="1">
    <citation type="journal article" date="2016" name="Mol. Biol. Evol.">
        <title>Comparative Genomics of Early-Diverging Mushroom-Forming Fungi Provides Insights into the Origins of Lignocellulose Decay Capabilities.</title>
        <authorList>
            <person name="Nagy L.G."/>
            <person name="Riley R."/>
            <person name="Tritt A."/>
            <person name="Adam C."/>
            <person name="Daum C."/>
            <person name="Floudas D."/>
            <person name="Sun H."/>
            <person name="Yadav J.S."/>
            <person name="Pangilinan J."/>
            <person name="Larsson K.H."/>
            <person name="Matsuura K."/>
            <person name="Barry K."/>
            <person name="Labutti K."/>
            <person name="Kuo R."/>
            <person name="Ohm R.A."/>
            <person name="Bhattacharya S.S."/>
            <person name="Shirouzu T."/>
            <person name="Yoshinaga Y."/>
            <person name="Martin F.M."/>
            <person name="Grigoriev I.V."/>
            <person name="Hibbett D.S."/>
        </authorList>
    </citation>
    <scope>NUCLEOTIDE SEQUENCE [LARGE SCALE GENOMIC DNA]</scope>
    <source>
        <strain evidence="2 3">HHB14362 ss-1</strain>
    </source>
</reference>
<dbReference type="InParanoid" id="A0A165UIM8"/>
<name>A0A165UIM8_9AGAM</name>
<evidence type="ECO:0000313" key="2">
    <source>
        <dbReference type="EMBL" id="KZT28222.1"/>
    </source>
</evidence>
<dbReference type="STRING" id="1314782.A0A165UIM8"/>
<dbReference type="OrthoDB" id="3164835at2759"/>
<proteinExistence type="predicted"/>
<organism evidence="2 3">
    <name type="scientific">Neolentinus lepideus HHB14362 ss-1</name>
    <dbReference type="NCBI Taxonomy" id="1314782"/>
    <lineage>
        <taxon>Eukaryota</taxon>
        <taxon>Fungi</taxon>
        <taxon>Dikarya</taxon>
        <taxon>Basidiomycota</taxon>
        <taxon>Agaricomycotina</taxon>
        <taxon>Agaricomycetes</taxon>
        <taxon>Gloeophyllales</taxon>
        <taxon>Gloeophyllaceae</taxon>
        <taxon>Neolentinus</taxon>
    </lineage>
</organism>